<evidence type="ECO:0000313" key="3">
    <source>
        <dbReference type="Proteomes" id="UP001236369"/>
    </source>
</evidence>
<dbReference type="EMBL" id="JAUSVV010000001">
    <property type="protein sequence ID" value="MDQ0440920.1"/>
    <property type="molecule type" value="Genomic_DNA"/>
</dbReference>
<dbReference type="Pfam" id="PF13692">
    <property type="entry name" value="Glyco_trans_1_4"/>
    <property type="match status" value="1"/>
</dbReference>
<dbReference type="PANTHER" id="PTHR46401:SF2">
    <property type="entry name" value="GLYCOSYLTRANSFERASE WBBK-RELATED"/>
    <property type="match status" value="1"/>
</dbReference>
<comment type="caution">
    <text evidence="2">The sequence shown here is derived from an EMBL/GenBank/DDBJ whole genome shotgun (WGS) entry which is preliminary data.</text>
</comment>
<keyword evidence="3" id="KW-1185">Reference proteome</keyword>
<proteinExistence type="predicted"/>
<dbReference type="PANTHER" id="PTHR46401">
    <property type="entry name" value="GLYCOSYLTRANSFERASE WBBK-RELATED"/>
    <property type="match status" value="1"/>
</dbReference>
<name>A0ABU0HGP9_9HYPH</name>
<dbReference type="CDD" id="cd03809">
    <property type="entry name" value="GT4_MtfB-like"/>
    <property type="match status" value="1"/>
</dbReference>
<reference evidence="2 3" key="1">
    <citation type="submission" date="2023-07" db="EMBL/GenBank/DDBJ databases">
        <title>Genomic Encyclopedia of Type Strains, Phase IV (KMG-IV): sequencing the most valuable type-strain genomes for metagenomic binning, comparative biology and taxonomic classification.</title>
        <authorList>
            <person name="Goeker M."/>
        </authorList>
    </citation>
    <scope>NUCLEOTIDE SEQUENCE [LARGE SCALE GENOMIC DNA]</scope>
    <source>
        <strain evidence="2 3">DSM 19562</strain>
    </source>
</reference>
<keyword evidence="1" id="KW-0808">Transferase</keyword>
<evidence type="ECO:0000313" key="2">
    <source>
        <dbReference type="EMBL" id="MDQ0440920.1"/>
    </source>
</evidence>
<organism evidence="2 3">
    <name type="scientific">Methylobacterium persicinum</name>
    <dbReference type="NCBI Taxonomy" id="374426"/>
    <lineage>
        <taxon>Bacteria</taxon>
        <taxon>Pseudomonadati</taxon>
        <taxon>Pseudomonadota</taxon>
        <taxon>Alphaproteobacteria</taxon>
        <taxon>Hyphomicrobiales</taxon>
        <taxon>Methylobacteriaceae</taxon>
        <taxon>Methylobacterium</taxon>
    </lineage>
</organism>
<protein>
    <submittedName>
        <fullName evidence="2">Glycosyltransferase involved in cell wall biosynthesis</fullName>
    </submittedName>
</protein>
<gene>
    <name evidence="2" type="ORF">QO016_000397</name>
</gene>
<sequence length="435" mass="47528">MKTTPPVTIQRPIAFDLTRLVTRLRHTSPSGIDRVDLAYAHAVLDGPGEGVGVVSTAFGPRVLDKDEARAVVAAVEAGWVEDRPARDDPAYRRLAERLGARVPVEAQAPTSRRGSSDRDRRLIQARTLARILARSRPVSALPRDSLYLHTSHLRLDRPGRFDWLYDRQDVRAAFFVHDVIPITHPEYGRAGEAARHETRMRTIGRHAAAILVNSEDTGRRTLQLLDAWGYPKPPVAVGHLGVEPAFGRDGERLVLPGPTFVACGTIESRKNHLLLFQLWRVLAERHGARTPRLVVVGRRGWEAESAIDMLERCPGVRDHVIEASGLSTHGLAALMRSCTALLMPSFTEGYGIPVVEAAASGLPVVASDIPAHREIAEGFALFRDPLDGPGWLAAIESLAEADSPRRAEMADRLAGYHPPAWAGHFAAVTPVLAAL</sequence>
<evidence type="ECO:0000256" key="1">
    <source>
        <dbReference type="ARBA" id="ARBA00022679"/>
    </source>
</evidence>
<dbReference type="RefSeq" id="WP_238251621.1">
    <property type="nucleotide sequence ID" value="NZ_BPQX01000053.1"/>
</dbReference>
<dbReference type="Gene3D" id="3.40.50.2000">
    <property type="entry name" value="Glycogen Phosphorylase B"/>
    <property type="match status" value="1"/>
</dbReference>
<accession>A0ABU0HGP9</accession>
<dbReference type="Proteomes" id="UP001236369">
    <property type="component" value="Unassembled WGS sequence"/>
</dbReference>
<dbReference type="SUPFAM" id="SSF53756">
    <property type="entry name" value="UDP-Glycosyltransferase/glycogen phosphorylase"/>
    <property type="match status" value="1"/>
</dbReference>